<name>A0A0P0YAI9_ORYSJ</name>
<dbReference type="EMBL" id="AP014968">
    <property type="protein sequence ID" value="BAT17254.1"/>
    <property type="molecule type" value="Genomic_DNA"/>
</dbReference>
<reference evidence="1 2" key="2">
    <citation type="journal article" date="2013" name="Plant Cell Physiol.">
        <title>Rice Annotation Project Database (RAP-DB): an integrative and interactive database for rice genomics.</title>
        <authorList>
            <person name="Sakai H."/>
            <person name="Lee S.S."/>
            <person name="Tanaka T."/>
            <person name="Numa H."/>
            <person name="Kim J."/>
            <person name="Kawahara Y."/>
            <person name="Wakimoto H."/>
            <person name="Yang C.C."/>
            <person name="Iwamoto M."/>
            <person name="Abe T."/>
            <person name="Yamada Y."/>
            <person name="Muto A."/>
            <person name="Inokuchi H."/>
            <person name="Ikemura T."/>
            <person name="Matsumoto T."/>
            <person name="Sasaki T."/>
            <person name="Itoh T."/>
        </authorList>
    </citation>
    <scope>NUCLEOTIDE SEQUENCE [LARGE SCALE GENOMIC DNA]</scope>
    <source>
        <strain evidence="2">cv. Nipponbare</strain>
    </source>
</reference>
<evidence type="ECO:0000313" key="2">
    <source>
        <dbReference type="Proteomes" id="UP000059680"/>
    </source>
</evidence>
<evidence type="ECO:0000313" key="1">
    <source>
        <dbReference type="EMBL" id="BAT17254.1"/>
    </source>
</evidence>
<accession>A0A0P0YAI9</accession>
<proteinExistence type="predicted"/>
<dbReference type="PaxDb" id="39947-A0A0P0YAI9"/>
<sequence>MAPFSFSVLTSDGYDDALSFPSHLARRLMMSDPCGKRDVETEDTSDLVAVVLLPTRSDGYSWGIDSGGAKMQDRWIRRRLSELQRQPCKCGGMEVPA</sequence>
<dbReference type="InParanoid" id="A0A0P0YAI9"/>
<keyword evidence="2" id="KW-1185">Reference proteome</keyword>
<organism evidence="1 2">
    <name type="scientific">Oryza sativa subsp. japonica</name>
    <name type="common">Rice</name>
    <dbReference type="NCBI Taxonomy" id="39947"/>
    <lineage>
        <taxon>Eukaryota</taxon>
        <taxon>Viridiplantae</taxon>
        <taxon>Streptophyta</taxon>
        <taxon>Embryophyta</taxon>
        <taxon>Tracheophyta</taxon>
        <taxon>Spermatophyta</taxon>
        <taxon>Magnoliopsida</taxon>
        <taxon>Liliopsida</taxon>
        <taxon>Poales</taxon>
        <taxon>Poaceae</taxon>
        <taxon>BOP clade</taxon>
        <taxon>Oryzoideae</taxon>
        <taxon>Oryzeae</taxon>
        <taxon>Oryzinae</taxon>
        <taxon>Oryza</taxon>
        <taxon>Oryza sativa</taxon>
    </lineage>
</organism>
<gene>
    <name evidence="1" type="ordered locus">Os12g0501500</name>
    <name evidence="1" type="ORF">OSNPB_120501500</name>
</gene>
<dbReference type="Proteomes" id="UP000059680">
    <property type="component" value="Chromosome 12"/>
</dbReference>
<dbReference type="AlphaFoldDB" id="A0A0P0YAI9"/>
<protein>
    <submittedName>
        <fullName evidence="1">Os12g0501500 protein</fullName>
    </submittedName>
</protein>
<reference evidence="2" key="1">
    <citation type="journal article" date="2005" name="Nature">
        <title>The map-based sequence of the rice genome.</title>
        <authorList>
            <consortium name="International rice genome sequencing project (IRGSP)"/>
            <person name="Matsumoto T."/>
            <person name="Wu J."/>
            <person name="Kanamori H."/>
            <person name="Katayose Y."/>
            <person name="Fujisawa M."/>
            <person name="Namiki N."/>
            <person name="Mizuno H."/>
            <person name="Yamamoto K."/>
            <person name="Antonio B.A."/>
            <person name="Baba T."/>
            <person name="Sakata K."/>
            <person name="Nagamura Y."/>
            <person name="Aoki H."/>
            <person name="Arikawa K."/>
            <person name="Arita K."/>
            <person name="Bito T."/>
            <person name="Chiden Y."/>
            <person name="Fujitsuka N."/>
            <person name="Fukunaka R."/>
            <person name="Hamada M."/>
            <person name="Harada C."/>
            <person name="Hayashi A."/>
            <person name="Hijishita S."/>
            <person name="Honda M."/>
            <person name="Hosokawa S."/>
            <person name="Ichikawa Y."/>
            <person name="Idonuma A."/>
            <person name="Iijima M."/>
            <person name="Ikeda M."/>
            <person name="Ikeno M."/>
            <person name="Ito K."/>
            <person name="Ito S."/>
            <person name="Ito T."/>
            <person name="Ito Y."/>
            <person name="Ito Y."/>
            <person name="Iwabuchi A."/>
            <person name="Kamiya K."/>
            <person name="Karasawa W."/>
            <person name="Kurita K."/>
            <person name="Katagiri S."/>
            <person name="Kikuta A."/>
            <person name="Kobayashi H."/>
            <person name="Kobayashi N."/>
            <person name="Machita K."/>
            <person name="Maehara T."/>
            <person name="Masukawa M."/>
            <person name="Mizubayashi T."/>
            <person name="Mukai Y."/>
            <person name="Nagasaki H."/>
            <person name="Nagata Y."/>
            <person name="Naito S."/>
            <person name="Nakashima M."/>
            <person name="Nakama Y."/>
            <person name="Nakamichi Y."/>
            <person name="Nakamura M."/>
            <person name="Meguro A."/>
            <person name="Negishi M."/>
            <person name="Ohta I."/>
            <person name="Ohta T."/>
            <person name="Okamoto M."/>
            <person name="Ono N."/>
            <person name="Saji S."/>
            <person name="Sakaguchi M."/>
            <person name="Sakai K."/>
            <person name="Shibata M."/>
            <person name="Shimokawa T."/>
            <person name="Song J."/>
            <person name="Takazaki Y."/>
            <person name="Terasawa K."/>
            <person name="Tsugane M."/>
            <person name="Tsuji K."/>
            <person name="Ueda S."/>
            <person name="Waki K."/>
            <person name="Yamagata H."/>
            <person name="Yamamoto M."/>
            <person name="Yamamoto S."/>
            <person name="Yamane H."/>
            <person name="Yoshiki S."/>
            <person name="Yoshihara R."/>
            <person name="Yukawa K."/>
            <person name="Zhong H."/>
            <person name="Yano M."/>
            <person name="Yuan Q."/>
            <person name="Ouyang S."/>
            <person name="Liu J."/>
            <person name="Jones K.M."/>
            <person name="Gansberger K."/>
            <person name="Moffat K."/>
            <person name="Hill J."/>
            <person name="Bera J."/>
            <person name="Fadrosh D."/>
            <person name="Jin S."/>
            <person name="Johri S."/>
            <person name="Kim M."/>
            <person name="Overton L."/>
            <person name="Reardon M."/>
            <person name="Tsitrin T."/>
            <person name="Vuong H."/>
            <person name="Weaver B."/>
            <person name="Ciecko A."/>
            <person name="Tallon L."/>
            <person name="Jackson J."/>
            <person name="Pai G."/>
            <person name="Aken S.V."/>
            <person name="Utterback T."/>
            <person name="Reidmuller S."/>
            <person name="Feldblyum T."/>
            <person name="Hsiao J."/>
            <person name="Zismann V."/>
            <person name="Iobst S."/>
            <person name="de Vazeille A.R."/>
            <person name="Buell C.R."/>
            <person name="Ying K."/>
            <person name="Li Y."/>
            <person name="Lu T."/>
            <person name="Huang Y."/>
            <person name="Zhao Q."/>
            <person name="Feng Q."/>
            <person name="Zhang L."/>
            <person name="Zhu J."/>
            <person name="Weng Q."/>
            <person name="Mu J."/>
            <person name="Lu Y."/>
            <person name="Fan D."/>
            <person name="Liu Y."/>
            <person name="Guan J."/>
            <person name="Zhang Y."/>
            <person name="Yu S."/>
            <person name="Liu X."/>
            <person name="Zhang Y."/>
            <person name="Hong G."/>
            <person name="Han B."/>
            <person name="Choisne N."/>
            <person name="Demange N."/>
            <person name="Orjeda G."/>
            <person name="Samain S."/>
            <person name="Cattolico L."/>
            <person name="Pelletier E."/>
            <person name="Couloux A."/>
            <person name="Segurens B."/>
            <person name="Wincker P."/>
            <person name="D'Hont A."/>
            <person name="Scarpelli C."/>
            <person name="Weissenbach J."/>
            <person name="Salanoubat M."/>
            <person name="Quetier F."/>
            <person name="Yu Y."/>
            <person name="Kim H.R."/>
            <person name="Rambo T."/>
            <person name="Currie J."/>
            <person name="Collura K."/>
            <person name="Luo M."/>
            <person name="Yang T."/>
            <person name="Ammiraju J.S.S."/>
            <person name="Engler F."/>
            <person name="Soderlund C."/>
            <person name="Wing R.A."/>
            <person name="Palmer L.E."/>
            <person name="de la Bastide M."/>
            <person name="Spiegel L."/>
            <person name="Nascimento L."/>
            <person name="Zutavern T."/>
            <person name="O'Shaughnessy A."/>
            <person name="Dike S."/>
            <person name="Dedhia N."/>
            <person name="Preston R."/>
            <person name="Balija V."/>
            <person name="McCombie W.R."/>
            <person name="Chow T."/>
            <person name="Chen H."/>
            <person name="Chung M."/>
            <person name="Chen C."/>
            <person name="Shaw J."/>
            <person name="Wu H."/>
            <person name="Hsiao K."/>
            <person name="Chao Y."/>
            <person name="Chu M."/>
            <person name="Cheng C."/>
            <person name="Hour A."/>
            <person name="Lee P."/>
            <person name="Lin S."/>
            <person name="Lin Y."/>
            <person name="Liou J."/>
            <person name="Liu S."/>
            <person name="Hsing Y."/>
            <person name="Raghuvanshi S."/>
            <person name="Mohanty A."/>
            <person name="Bharti A.K."/>
            <person name="Gaur A."/>
            <person name="Gupta V."/>
            <person name="Kumar D."/>
            <person name="Ravi V."/>
            <person name="Vij S."/>
            <person name="Kapur A."/>
            <person name="Khurana P."/>
            <person name="Khurana P."/>
            <person name="Khurana J.P."/>
            <person name="Tyagi A.K."/>
            <person name="Gaikwad K."/>
            <person name="Singh A."/>
            <person name="Dalal V."/>
            <person name="Srivastava S."/>
            <person name="Dixit A."/>
            <person name="Pal A.K."/>
            <person name="Ghazi I.A."/>
            <person name="Yadav M."/>
            <person name="Pandit A."/>
            <person name="Bhargava A."/>
            <person name="Sureshbabu K."/>
            <person name="Batra K."/>
            <person name="Sharma T.R."/>
            <person name="Mohapatra T."/>
            <person name="Singh N.K."/>
            <person name="Messing J."/>
            <person name="Nelson A.B."/>
            <person name="Fuks G."/>
            <person name="Kavchok S."/>
            <person name="Keizer G."/>
            <person name="Linton E."/>
            <person name="Llaca V."/>
            <person name="Song R."/>
            <person name="Tanyolac B."/>
            <person name="Young S."/>
            <person name="Ho-Il K."/>
            <person name="Hahn J.H."/>
            <person name="Sangsakoo G."/>
            <person name="Vanavichit A."/>
            <person name="de Mattos Luiz.A.T."/>
            <person name="Zimmer P.D."/>
            <person name="Malone G."/>
            <person name="Dellagostin O."/>
            <person name="de Oliveira A.C."/>
            <person name="Bevan M."/>
            <person name="Bancroft I."/>
            <person name="Minx P."/>
            <person name="Cordum H."/>
            <person name="Wilson R."/>
            <person name="Cheng Z."/>
            <person name="Jin W."/>
            <person name="Jiang J."/>
            <person name="Leong S.A."/>
            <person name="Iwama H."/>
            <person name="Gojobori T."/>
            <person name="Itoh T."/>
            <person name="Niimura Y."/>
            <person name="Fujii Y."/>
            <person name="Habara T."/>
            <person name="Sakai H."/>
            <person name="Sato Y."/>
            <person name="Wilson G."/>
            <person name="Kumar K."/>
            <person name="McCouch S."/>
            <person name="Juretic N."/>
            <person name="Hoen D."/>
            <person name="Wright S."/>
            <person name="Bruskiewich R."/>
            <person name="Bureau T."/>
            <person name="Miyao A."/>
            <person name="Hirochika H."/>
            <person name="Nishikawa T."/>
            <person name="Kadowaki K."/>
            <person name="Sugiura M."/>
            <person name="Burr B."/>
            <person name="Sasaki T."/>
        </authorList>
    </citation>
    <scope>NUCLEOTIDE SEQUENCE [LARGE SCALE GENOMIC DNA]</scope>
    <source>
        <strain evidence="2">cv. Nipponbare</strain>
    </source>
</reference>
<reference evidence="1 2" key="3">
    <citation type="journal article" date="2013" name="Rice">
        <title>Improvement of the Oryza sativa Nipponbare reference genome using next generation sequence and optical map data.</title>
        <authorList>
            <person name="Kawahara Y."/>
            <person name="de la Bastide M."/>
            <person name="Hamilton J.P."/>
            <person name="Kanamori H."/>
            <person name="McCombie W.R."/>
            <person name="Ouyang S."/>
            <person name="Schwartz D.C."/>
            <person name="Tanaka T."/>
            <person name="Wu J."/>
            <person name="Zhou S."/>
            <person name="Childs K.L."/>
            <person name="Davidson R.M."/>
            <person name="Lin H."/>
            <person name="Quesada-Ocampo L."/>
            <person name="Vaillancourt B."/>
            <person name="Sakai H."/>
            <person name="Lee S.S."/>
            <person name="Kim J."/>
            <person name="Numa H."/>
            <person name="Itoh T."/>
            <person name="Buell C.R."/>
            <person name="Matsumoto T."/>
        </authorList>
    </citation>
    <scope>NUCLEOTIDE SEQUENCE [LARGE SCALE GENOMIC DNA]</scope>
    <source>
        <strain evidence="2">cv. Nipponbare</strain>
    </source>
</reference>